<accession>A0A844XVN6</accession>
<dbReference type="Proteomes" id="UP000448199">
    <property type="component" value="Unassembled WGS sequence"/>
</dbReference>
<gene>
    <name evidence="2" type="ORF">GRI69_15400</name>
</gene>
<dbReference type="AlphaFoldDB" id="A0A844XVN6"/>
<dbReference type="RefSeq" id="WP_160729056.1">
    <property type="nucleotide sequence ID" value="NZ_WTYC01000014.1"/>
</dbReference>
<protein>
    <submittedName>
        <fullName evidence="2">Uncharacterized protein</fullName>
    </submittedName>
</protein>
<proteinExistence type="predicted"/>
<dbReference type="OrthoDB" id="9135221at2"/>
<evidence type="ECO:0000313" key="2">
    <source>
        <dbReference type="EMBL" id="MXO49636.1"/>
    </source>
</evidence>
<comment type="caution">
    <text evidence="2">The sequence shown here is derived from an EMBL/GenBank/DDBJ whole genome shotgun (WGS) entry which is preliminary data.</text>
</comment>
<evidence type="ECO:0000256" key="1">
    <source>
        <dbReference type="SAM" id="MobiDB-lite"/>
    </source>
</evidence>
<reference evidence="2 3" key="1">
    <citation type="submission" date="2019-12" db="EMBL/GenBank/DDBJ databases">
        <title>Genomic-based taxomic classification of the family Erythrobacteraceae.</title>
        <authorList>
            <person name="Xu L."/>
        </authorList>
    </citation>
    <scope>NUCLEOTIDE SEQUENCE [LARGE SCALE GENOMIC DNA]</scope>
    <source>
        <strain evidence="2 3">DSM 17792</strain>
    </source>
</reference>
<name>A0A844XVN6_9SPHN</name>
<feature type="region of interest" description="Disordered" evidence="1">
    <location>
        <begin position="202"/>
        <end position="223"/>
    </location>
</feature>
<keyword evidence="3" id="KW-1185">Reference proteome</keyword>
<dbReference type="EMBL" id="WTYC01000014">
    <property type="protein sequence ID" value="MXO49636.1"/>
    <property type="molecule type" value="Genomic_DNA"/>
</dbReference>
<sequence>MPKKKKTSSRALAPARNTNLAKLPERFAIGNTEVRPEQAFVIPDHRPNRPGPWSHEPVDKLAWRDAATNLDCILLRQASGVWAGYVAVPPGHPLHGFNTDAIPPSAGLSPHGGIDYAEACSRDDPEELQICHVHVHVRSGPSVANTAQDDAWWFGFAADKPGDLVPEGVRPILAIEEGETYRSIDYMYEETVKLARQLHGIGKGSSAGSGTSLSPVAPKLGKL</sequence>
<evidence type="ECO:0000313" key="3">
    <source>
        <dbReference type="Proteomes" id="UP000448199"/>
    </source>
</evidence>
<organism evidence="2 3">
    <name type="scientific">Qipengyuania vulgaris</name>
    <dbReference type="NCBI Taxonomy" id="291985"/>
    <lineage>
        <taxon>Bacteria</taxon>
        <taxon>Pseudomonadati</taxon>
        <taxon>Pseudomonadota</taxon>
        <taxon>Alphaproteobacteria</taxon>
        <taxon>Sphingomonadales</taxon>
        <taxon>Erythrobacteraceae</taxon>
        <taxon>Qipengyuania</taxon>
    </lineage>
</organism>